<dbReference type="AlphaFoldDB" id="A0A0D7AYQ1"/>
<gene>
    <name evidence="2" type="ORF">CYLTODRAFT_414086</name>
</gene>
<evidence type="ECO:0000313" key="2">
    <source>
        <dbReference type="EMBL" id="KIY63342.1"/>
    </source>
</evidence>
<dbReference type="SUPFAM" id="SSF81383">
    <property type="entry name" value="F-box domain"/>
    <property type="match status" value="1"/>
</dbReference>
<name>A0A0D7AYQ1_9AGAR</name>
<dbReference type="OrthoDB" id="3202382at2759"/>
<protein>
    <recommendedName>
        <fullName evidence="1">F-box domain-containing protein</fullName>
    </recommendedName>
</protein>
<evidence type="ECO:0000259" key="1">
    <source>
        <dbReference type="PROSITE" id="PS50181"/>
    </source>
</evidence>
<keyword evidence="3" id="KW-1185">Reference proteome</keyword>
<dbReference type="EMBL" id="KN880702">
    <property type="protein sequence ID" value="KIY63342.1"/>
    <property type="molecule type" value="Genomic_DNA"/>
</dbReference>
<feature type="domain" description="F-box" evidence="1">
    <location>
        <begin position="9"/>
        <end position="55"/>
    </location>
</feature>
<dbReference type="InterPro" id="IPR001810">
    <property type="entry name" value="F-box_dom"/>
</dbReference>
<dbReference type="PROSITE" id="PS50181">
    <property type="entry name" value="FBOX"/>
    <property type="match status" value="1"/>
</dbReference>
<accession>A0A0D7AYQ1</accession>
<sequence>MATRTAEFSPRLDQLPYDVFLAITFFLDIPDVYNISLTCKGLRGFINTKPIFRIQAAKLLAHCRPLPLKGFNQISDLSRPELAAAVTRTHRTFTALQTRGPRPLKGVLSRRALSRCSFLDATEPEAAVGVRSWYRTLRLPMENEDYIDWFSTITSKYVLCSTKKGTLYCQNIETSRLDGAWTLGYEWELWKCKVDLERRRSIIIMADKVDYESDNYHTFNPLVNWGIAEIQFPGPGDNSIPEFFEVARFATRGLTMNVFILDQTTRTIAFLCMLNHHNAQHDMLAGTLGLLFIPDWEKPGHVYIDTGIDTNLNSGWTCVLLPAHKRLVLIHHEDAPQLTQYVYPLDLLKPYMSHSTGIPATSALVRPVSIVRREFLIFIFDSTAPKMHVSLVPATSPLNPYPSVEWPAECSYFLRQWWPQLEKSEWTSSGVALLTQQRRDDIAPQQQRNTLVQYYFDVPTTTSTPGEPTVTAGRPLHMWHIHTDFVIACIKDHTADAEEEDNRPLIAVDFGVAVWLEHQGDSLVLSFATFPEVDASTPEGCEVHQLATPPELDLAEVESLTIDQSHMAVIVCLSDGEVYVLCYE</sequence>
<dbReference type="InterPro" id="IPR036047">
    <property type="entry name" value="F-box-like_dom_sf"/>
</dbReference>
<proteinExistence type="predicted"/>
<organism evidence="2 3">
    <name type="scientific">Cylindrobasidium torrendii FP15055 ss-10</name>
    <dbReference type="NCBI Taxonomy" id="1314674"/>
    <lineage>
        <taxon>Eukaryota</taxon>
        <taxon>Fungi</taxon>
        <taxon>Dikarya</taxon>
        <taxon>Basidiomycota</taxon>
        <taxon>Agaricomycotina</taxon>
        <taxon>Agaricomycetes</taxon>
        <taxon>Agaricomycetidae</taxon>
        <taxon>Agaricales</taxon>
        <taxon>Marasmiineae</taxon>
        <taxon>Physalacriaceae</taxon>
        <taxon>Cylindrobasidium</taxon>
    </lineage>
</organism>
<reference evidence="2 3" key="1">
    <citation type="journal article" date="2015" name="Fungal Genet. Biol.">
        <title>Evolution of novel wood decay mechanisms in Agaricales revealed by the genome sequences of Fistulina hepatica and Cylindrobasidium torrendii.</title>
        <authorList>
            <person name="Floudas D."/>
            <person name="Held B.W."/>
            <person name="Riley R."/>
            <person name="Nagy L.G."/>
            <person name="Koehler G."/>
            <person name="Ransdell A.S."/>
            <person name="Younus H."/>
            <person name="Chow J."/>
            <person name="Chiniquy J."/>
            <person name="Lipzen A."/>
            <person name="Tritt A."/>
            <person name="Sun H."/>
            <person name="Haridas S."/>
            <person name="LaButti K."/>
            <person name="Ohm R.A."/>
            <person name="Kues U."/>
            <person name="Blanchette R.A."/>
            <person name="Grigoriev I.V."/>
            <person name="Minto R.E."/>
            <person name="Hibbett D.S."/>
        </authorList>
    </citation>
    <scope>NUCLEOTIDE SEQUENCE [LARGE SCALE GENOMIC DNA]</scope>
    <source>
        <strain evidence="2 3">FP15055 ss-10</strain>
    </source>
</reference>
<evidence type="ECO:0000313" key="3">
    <source>
        <dbReference type="Proteomes" id="UP000054007"/>
    </source>
</evidence>
<dbReference type="Proteomes" id="UP000054007">
    <property type="component" value="Unassembled WGS sequence"/>
</dbReference>